<dbReference type="InterPro" id="IPR014289">
    <property type="entry name" value="RNA_pol_sigma-24-rel"/>
</dbReference>
<dbReference type="InterPro" id="IPR014284">
    <property type="entry name" value="RNA_pol_sigma-70_dom"/>
</dbReference>
<feature type="domain" description="RNA polymerase sigma-70 region 2" evidence="6">
    <location>
        <begin position="29"/>
        <end position="95"/>
    </location>
</feature>
<dbReference type="GO" id="GO:0003677">
    <property type="term" value="F:DNA binding"/>
    <property type="evidence" value="ECO:0007669"/>
    <property type="project" value="UniProtKB-KW"/>
</dbReference>
<dbReference type="PANTHER" id="PTHR43133:SF8">
    <property type="entry name" value="RNA POLYMERASE SIGMA FACTOR HI_1459-RELATED"/>
    <property type="match status" value="1"/>
</dbReference>
<dbReference type="NCBIfam" id="TIGR02937">
    <property type="entry name" value="sigma70-ECF"/>
    <property type="match status" value="1"/>
</dbReference>
<dbReference type="Pfam" id="PF04542">
    <property type="entry name" value="Sigma70_r2"/>
    <property type="match status" value="1"/>
</dbReference>
<keyword evidence="5" id="KW-0804">Transcription</keyword>
<keyword evidence="4" id="KW-0238">DNA-binding</keyword>
<dbReference type="Proteomes" id="UP000316304">
    <property type="component" value="Unassembled WGS sequence"/>
</dbReference>
<comment type="similarity">
    <text evidence="1">Belongs to the sigma-70 factor family. ECF subfamily.</text>
</comment>
<proteinExistence type="inferred from homology"/>
<dbReference type="AlphaFoldDB" id="A0A5C6CGX2"/>
<evidence type="ECO:0000259" key="7">
    <source>
        <dbReference type="Pfam" id="PF08281"/>
    </source>
</evidence>
<dbReference type="SUPFAM" id="SSF88946">
    <property type="entry name" value="Sigma2 domain of RNA polymerase sigma factors"/>
    <property type="match status" value="1"/>
</dbReference>
<dbReference type="NCBIfam" id="TIGR02943">
    <property type="entry name" value="Sig70_famx1"/>
    <property type="match status" value="1"/>
</dbReference>
<dbReference type="InterPro" id="IPR007627">
    <property type="entry name" value="RNA_pol_sigma70_r2"/>
</dbReference>
<evidence type="ECO:0000256" key="5">
    <source>
        <dbReference type="ARBA" id="ARBA00023163"/>
    </source>
</evidence>
<name>A0A5C6CGX2_9BACT</name>
<dbReference type="GO" id="GO:0016987">
    <property type="term" value="F:sigma factor activity"/>
    <property type="evidence" value="ECO:0007669"/>
    <property type="project" value="UniProtKB-KW"/>
</dbReference>
<evidence type="ECO:0000256" key="4">
    <source>
        <dbReference type="ARBA" id="ARBA00023125"/>
    </source>
</evidence>
<feature type="domain" description="RNA polymerase sigma factor 70 region 4 type 2" evidence="7">
    <location>
        <begin position="142"/>
        <end position="192"/>
    </location>
</feature>
<dbReference type="InterPro" id="IPR013249">
    <property type="entry name" value="RNA_pol_sigma70_r4_t2"/>
</dbReference>
<reference evidence="8 9" key="1">
    <citation type="submission" date="2019-02" db="EMBL/GenBank/DDBJ databases">
        <title>Deep-cultivation of Planctomycetes and their phenomic and genomic characterization uncovers novel biology.</title>
        <authorList>
            <person name="Wiegand S."/>
            <person name="Jogler M."/>
            <person name="Boedeker C."/>
            <person name="Pinto D."/>
            <person name="Vollmers J."/>
            <person name="Rivas-Marin E."/>
            <person name="Kohn T."/>
            <person name="Peeters S.H."/>
            <person name="Heuer A."/>
            <person name="Rast P."/>
            <person name="Oberbeckmann S."/>
            <person name="Bunk B."/>
            <person name="Jeske O."/>
            <person name="Meyerdierks A."/>
            <person name="Storesund J.E."/>
            <person name="Kallscheuer N."/>
            <person name="Luecker S."/>
            <person name="Lage O.M."/>
            <person name="Pohl T."/>
            <person name="Merkel B.J."/>
            <person name="Hornburger P."/>
            <person name="Mueller R.-W."/>
            <person name="Bruemmer F."/>
            <person name="Labrenz M."/>
            <person name="Spormann A.M."/>
            <person name="Op Den Camp H."/>
            <person name="Overmann J."/>
            <person name="Amann R."/>
            <person name="Jetten M.S.M."/>
            <person name="Mascher T."/>
            <person name="Medema M.H."/>
            <person name="Devos D.P."/>
            <person name="Kaster A.-K."/>
            <person name="Ovreas L."/>
            <person name="Rohde M."/>
            <person name="Galperin M.Y."/>
            <person name="Jogler C."/>
        </authorList>
    </citation>
    <scope>NUCLEOTIDE SEQUENCE [LARGE SCALE GENOMIC DNA]</scope>
    <source>
        <strain evidence="8 9">Pla52o</strain>
    </source>
</reference>
<dbReference type="InterPro" id="IPR013324">
    <property type="entry name" value="RNA_pol_sigma_r3/r4-like"/>
</dbReference>
<dbReference type="GO" id="GO:0006352">
    <property type="term" value="P:DNA-templated transcription initiation"/>
    <property type="evidence" value="ECO:0007669"/>
    <property type="project" value="InterPro"/>
</dbReference>
<evidence type="ECO:0000313" key="8">
    <source>
        <dbReference type="EMBL" id="TWU23275.1"/>
    </source>
</evidence>
<dbReference type="InterPro" id="IPR013325">
    <property type="entry name" value="RNA_pol_sigma_r2"/>
</dbReference>
<keyword evidence="9" id="KW-1185">Reference proteome</keyword>
<dbReference type="EMBL" id="SJPT01000004">
    <property type="protein sequence ID" value="TWU23275.1"/>
    <property type="molecule type" value="Genomic_DNA"/>
</dbReference>
<organism evidence="8 9">
    <name type="scientific">Novipirellula galeiformis</name>
    <dbReference type="NCBI Taxonomy" id="2528004"/>
    <lineage>
        <taxon>Bacteria</taxon>
        <taxon>Pseudomonadati</taxon>
        <taxon>Planctomycetota</taxon>
        <taxon>Planctomycetia</taxon>
        <taxon>Pirellulales</taxon>
        <taxon>Pirellulaceae</taxon>
        <taxon>Novipirellula</taxon>
    </lineage>
</organism>
<keyword evidence="3" id="KW-0731">Sigma factor</keyword>
<dbReference type="Gene3D" id="1.10.10.10">
    <property type="entry name" value="Winged helix-like DNA-binding domain superfamily/Winged helix DNA-binding domain"/>
    <property type="match status" value="1"/>
</dbReference>
<sequence>MVFISAHLERMKQSVESDPSPAANASTWVDEYGDSLYRYALSRLRNPEAAEEVVQQTFLAGLEHRDQFSGSGSQQGWLTGILKRKIIDFVRQRSRSAQTAEVDMRDPLDSFFDRSGSWKKNVHETLLEPLDSVDRKEFWPIFQKCLGTLPQRQSGAFMLREIENLESAEICEELEISASNLWVLLHRARLRLAHCIKSRWLQENE</sequence>
<accession>A0A5C6CGX2</accession>
<evidence type="ECO:0000256" key="3">
    <source>
        <dbReference type="ARBA" id="ARBA00023082"/>
    </source>
</evidence>
<evidence type="ECO:0000256" key="2">
    <source>
        <dbReference type="ARBA" id="ARBA00023015"/>
    </source>
</evidence>
<gene>
    <name evidence="8" type="primary">sigW_5</name>
    <name evidence="8" type="ORF">Pla52o_28110</name>
</gene>
<comment type="caution">
    <text evidence="8">The sequence shown here is derived from an EMBL/GenBank/DDBJ whole genome shotgun (WGS) entry which is preliminary data.</text>
</comment>
<evidence type="ECO:0000256" key="1">
    <source>
        <dbReference type="ARBA" id="ARBA00010641"/>
    </source>
</evidence>
<dbReference type="Pfam" id="PF08281">
    <property type="entry name" value="Sigma70_r4_2"/>
    <property type="match status" value="1"/>
</dbReference>
<dbReference type="PANTHER" id="PTHR43133">
    <property type="entry name" value="RNA POLYMERASE ECF-TYPE SIGMA FACTO"/>
    <property type="match status" value="1"/>
</dbReference>
<dbReference type="SUPFAM" id="SSF88659">
    <property type="entry name" value="Sigma3 and sigma4 domains of RNA polymerase sigma factors"/>
    <property type="match status" value="1"/>
</dbReference>
<evidence type="ECO:0000313" key="9">
    <source>
        <dbReference type="Proteomes" id="UP000316304"/>
    </source>
</evidence>
<dbReference type="InterPro" id="IPR039425">
    <property type="entry name" value="RNA_pol_sigma-70-like"/>
</dbReference>
<dbReference type="Gene3D" id="1.10.1740.10">
    <property type="match status" value="1"/>
</dbReference>
<protein>
    <submittedName>
        <fullName evidence="8">ECF RNA polymerase sigma factor SigW</fullName>
    </submittedName>
</protein>
<evidence type="ECO:0000259" key="6">
    <source>
        <dbReference type="Pfam" id="PF04542"/>
    </source>
</evidence>
<keyword evidence="2" id="KW-0805">Transcription regulation</keyword>
<dbReference type="InterPro" id="IPR036388">
    <property type="entry name" value="WH-like_DNA-bd_sf"/>
</dbReference>